<dbReference type="AlphaFoldDB" id="A0A4S8L8U7"/>
<keyword evidence="2" id="KW-1185">Reference proteome</keyword>
<gene>
    <name evidence="1" type="ORF">K435DRAFT_869579</name>
</gene>
<dbReference type="EMBL" id="ML179563">
    <property type="protein sequence ID" value="THU85144.1"/>
    <property type="molecule type" value="Genomic_DNA"/>
</dbReference>
<evidence type="ECO:0000313" key="2">
    <source>
        <dbReference type="Proteomes" id="UP000297245"/>
    </source>
</evidence>
<evidence type="ECO:0000313" key="1">
    <source>
        <dbReference type="EMBL" id="THU85144.1"/>
    </source>
</evidence>
<sequence>MAGAEQKLNWTASKTLNELNQGVGTFYLNEESDNPASQAFVINPSLGSAFTTGCKPSSWLNAYLIQEDITFWKGEMDRDQLRFCWRLTSSVKDIGDQGIYTFRWICPECLHMDDRPSTSTNNRKAGSEL</sequence>
<organism evidence="1 2">
    <name type="scientific">Dendrothele bispora (strain CBS 962.96)</name>
    <dbReference type="NCBI Taxonomy" id="1314807"/>
    <lineage>
        <taxon>Eukaryota</taxon>
        <taxon>Fungi</taxon>
        <taxon>Dikarya</taxon>
        <taxon>Basidiomycota</taxon>
        <taxon>Agaricomycotina</taxon>
        <taxon>Agaricomycetes</taxon>
        <taxon>Agaricomycetidae</taxon>
        <taxon>Agaricales</taxon>
        <taxon>Agaricales incertae sedis</taxon>
        <taxon>Dendrothele</taxon>
    </lineage>
</organism>
<dbReference type="Proteomes" id="UP000297245">
    <property type="component" value="Unassembled WGS sequence"/>
</dbReference>
<reference evidence="1 2" key="1">
    <citation type="journal article" date="2019" name="Nat. Ecol. Evol.">
        <title>Megaphylogeny resolves global patterns of mushroom evolution.</title>
        <authorList>
            <person name="Varga T."/>
            <person name="Krizsan K."/>
            <person name="Foldi C."/>
            <person name="Dima B."/>
            <person name="Sanchez-Garcia M."/>
            <person name="Sanchez-Ramirez S."/>
            <person name="Szollosi G.J."/>
            <person name="Szarkandi J.G."/>
            <person name="Papp V."/>
            <person name="Albert L."/>
            <person name="Andreopoulos W."/>
            <person name="Angelini C."/>
            <person name="Antonin V."/>
            <person name="Barry K.W."/>
            <person name="Bougher N.L."/>
            <person name="Buchanan P."/>
            <person name="Buyck B."/>
            <person name="Bense V."/>
            <person name="Catcheside P."/>
            <person name="Chovatia M."/>
            <person name="Cooper J."/>
            <person name="Damon W."/>
            <person name="Desjardin D."/>
            <person name="Finy P."/>
            <person name="Geml J."/>
            <person name="Haridas S."/>
            <person name="Hughes K."/>
            <person name="Justo A."/>
            <person name="Karasinski D."/>
            <person name="Kautmanova I."/>
            <person name="Kiss B."/>
            <person name="Kocsube S."/>
            <person name="Kotiranta H."/>
            <person name="LaButti K.M."/>
            <person name="Lechner B.E."/>
            <person name="Liimatainen K."/>
            <person name="Lipzen A."/>
            <person name="Lukacs Z."/>
            <person name="Mihaltcheva S."/>
            <person name="Morgado L.N."/>
            <person name="Niskanen T."/>
            <person name="Noordeloos M.E."/>
            <person name="Ohm R.A."/>
            <person name="Ortiz-Santana B."/>
            <person name="Ovrebo C."/>
            <person name="Racz N."/>
            <person name="Riley R."/>
            <person name="Savchenko A."/>
            <person name="Shiryaev A."/>
            <person name="Soop K."/>
            <person name="Spirin V."/>
            <person name="Szebenyi C."/>
            <person name="Tomsovsky M."/>
            <person name="Tulloss R.E."/>
            <person name="Uehling J."/>
            <person name="Grigoriev I.V."/>
            <person name="Vagvolgyi C."/>
            <person name="Papp T."/>
            <person name="Martin F.M."/>
            <person name="Miettinen O."/>
            <person name="Hibbett D.S."/>
            <person name="Nagy L.G."/>
        </authorList>
    </citation>
    <scope>NUCLEOTIDE SEQUENCE [LARGE SCALE GENOMIC DNA]</scope>
    <source>
        <strain evidence="1 2">CBS 962.96</strain>
    </source>
</reference>
<accession>A0A4S8L8U7</accession>
<name>A0A4S8L8U7_DENBC</name>
<protein>
    <submittedName>
        <fullName evidence="1">Uncharacterized protein</fullName>
    </submittedName>
</protein>
<proteinExistence type="predicted"/>